<comment type="subcellular location">
    <subcellularLocation>
        <location evidence="2 14 15">Cytoplasm</location>
    </subcellularLocation>
</comment>
<keyword evidence="18" id="KW-1185">Reference proteome</keyword>
<dbReference type="GO" id="GO:0005737">
    <property type="term" value="C:cytoplasm"/>
    <property type="evidence" value="ECO:0007669"/>
    <property type="project" value="UniProtKB-SubCell"/>
</dbReference>
<dbReference type="PIRSF" id="PIRSF000545">
    <property type="entry name" value="Pantothenate_kin"/>
    <property type="match status" value="1"/>
</dbReference>
<sequence>MNVSDSNYSPYILFDREKWANLRFNTPLTLTEKEIEELRGLNEKLSIEEVSEVYLPLTRLLNLYIIASQQLHNVTDTFFGEKTRKVPYIIGIAGSVAVGKSTTARIIQALLSRWPNHPKVDLVTTDGFLHPNAVLEERGLLGRKGFPESYNIKELINFLSRIKSGEANVTAPIYSHLYYDIIPNHYIEINQPDIVIVEGINVLQTPRNEDENLPSVYVSDFFDLSIYVDAEVTDISRWYVERFKLLRKTAFRNPVSYFNKYANLTEEEAEEIAAGIWSNINQRNLEQNIKPTINRADIILKKGANHTVSSIKLKKM</sequence>
<feature type="binding site" evidence="14">
    <location>
        <begin position="94"/>
        <end position="101"/>
    </location>
    <ligand>
        <name>ATP</name>
        <dbReference type="ChEBI" id="CHEBI:30616"/>
    </ligand>
</feature>
<dbReference type="EC" id="2.7.1.33" evidence="5 14"/>
<keyword evidence="7 14" id="KW-0963">Cytoplasm</keyword>
<dbReference type="InterPro" id="IPR006083">
    <property type="entry name" value="PRK/URK"/>
</dbReference>
<evidence type="ECO:0000256" key="4">
    <source>
        <dbReference type="ARBA" id="ARBA00006087"/>
    </source>
</evidence>
<keyword evidence="10 14" id="KW-0418">Kinase</keyword>
<evidence type="ECO:0000256" key="1">
    <source>
        <dbReference type="ARBA" id="ARBA00001206"/>
    </source>
</evidence>
<dbReference type="CDD" id="cd02025">
    <property type="entry name" value="PanK"/>
    <property type="match status" value="1"/>
</dbReference>
<comment type="catalytic activity">
    <reaction evidence="1 14 15">
        <text>(R)-pantothenate + ATP = (R)-4'-phosphopantothenate + ADP + H(+)</text>
        <dbReference type="Rhea" id="RHEA:16373"/>
        <dbReference type="ChEBI" id="CHEBI:10986"/>
        <dbReference type="ChEBI" id="CHEBI:15378"/>
        <dbReference type="ChEBI" id="CHEBI:29032"/>
        <dbReference type="ChEBI" id="CHEBI:30616"/>
        <dbReference type="ChEBI" id="CHEBI:456216"/>
        <dbReference type="EC" id="2.7.1.33"/>
    </reaction>
</comment>
<evidence type="ECO:0000259" key="16">
    <source>
        <dbReference type="Pfam" id="PF00485"/>
    </source>
</evidence>
<dbReference type="Gene3D" id="3.40.50.300">
    <property type="entry name" value="P-loop containing nucleotide triphosphate hydrolases"/>
    <property type="match status" value="1"/>
</dbReference>
<evidence type="ECO:0000256" key="10">
    <source>
        <dbReference type="ARBA" id="ARBA00022777"/>
    </source>
</evidence>
<evidence type="ECO:0000256" key="2">
    <source>
        <dbReference type="ARBA" id="ARBA00004496"/>
    </source>
</evidence>
<dbReference type="GO" id="GO:0004594">
    <property type="term" value="F:pantothenate kinase activity"/>
    <property type="evidence" value="ECO:0007669"/>
    <property type="project" value="UniProtKB-UniRule"/>
</dbReference>
<dbReference type="SUPFAM" id="SSF52540">
    <property type="entry name" value="P-loop containing nucleoside triphosphate hydrolases"/>
    <property type="match status" value="1"/>
</dbReference>
<evidence type="ECO:0000256" key="15">
    <source>
        <dbReference type="RuleBase" id="RU003530"/>
    </source>
</evidence>
<dbReference type="NCBIfam" id="TIGR00554">
    <property type="entry name" value="panK_bact"/>
    <property type="match status" value="1"/>
</dbReference>
<comment type="similarity">
    <text evidence="4 14 15">Belongs to the prokaryotic pantothenate kinase family.</text>
</comment>
<reference evidence="17 18" key="1">
    <citation type="submission" date="2020-02" db="EMBL/GenBank/DDBJ databases">
        <title>Bacillus aquiflavi sp. nov., isolated from yellow water of strong flavor Chinese baijiu in Yibin region of China.</title>
        <authorList>
            <person name="Xie J."/>
        </authorList>
    </citation>
    <scope>NUCLEOTIDE SEQUENCE [LARGE SCALE GENOMIC DNA]</scope>
    <source>
        <strain evidence="17 18">SA4</strain>
    </source>
</reference>
<dbReference type="EMBL" id="JAAIWM010000009">
    <property type="protein sequence ID" value="NEY73748.1"/>
    <property type="molecule type" value="Genomic_DNA"/>
</dbReference>
<dbReference type="AlphaFoldDB" id="A0A6M0QEK9"/>
<comment type="pathway">
    <text evidence="3 14 15">Cofactor biosynthesis; coenzyme A biosynthesis; CoA from (R)-pantothenate: step 1/5.</text>
</comment>
<evidence type="ECO:0000256" key="8">
    <source>
        <dbReference type="ARBA" id="ARBA00022679"/>
    </source>
</evidence>
<dbReference type="GO" id="GO:0005524">
    <property type="term" value="F:ATP binding"/>
    <property type="evidence" value="ECO:0007669"/>
    <property type="project" value="UniProtKB-UniRule"/>
</dbReference>
<evidence type="ECO:0000256" key="11">
    <source>
        <dbReference type="ARBA" id="ARBA00022840"/>
    </source>
</evidence>
<dbReference type="InterPro" id="IPR004566">
    <property type="entry name" value="PanK"/>
</dbReference>
<keyword evidence="9 14" id="KW-0547">Nucleotide-binding</keyword>
<dbReference type="HAMAP" id="MF_00215">
    <property type="entry name" value="Pantothen_kinase_1"/>
    <property type="match status" value="1"/>
</dbReference>
<evidence type="ECO:0000256" key="7">
    <source>
        <dbReference type="ARBA" id="ARBA00022490"/>
    </source>
</evidence>
<dbReference type="UniPathway" id="UPA00241">
    <property type="reaction ID" value="UER00352"/>
</dbReference>
<evidence type="ECO:0000256" key="5">
    <source>
        <dbReference type="ARBA" id="ARBA00012102"/>
    </source>
</evidence>
<name>A0A6M0QEK9_9BACI</name>
<keyword evidence="12 14" id="KW-0173">Coenzyme A biosynthesis</keyword>
<gene>
    <name evidence="14" type="primary">coaA</name>
    <name evidence="17" type="ORF">G4D63_18700</name>
</gene>
<evidence type="ECO:0000256" key="12">
    <source>
        <dbReference type="ARBA" id="ARBA00022993"/>
    </source>
</evidence>
<evidence type="ECO:0000313" key="18">
    <source>
        <dbReference type="Proteomes" id="UP000481043"/>
    </source>
</evidence>
<dbReference type="InterPro" id="IPR027417">
    <property type="entry name" value="P-loop_NTPase"/>
</dbReference>
<feature type="domain" description="Phosphoribulokinase/uridine kinase" evidence="16">
    <location>
        <begin position="89"/>
        <end position="231"/>
    </location>
</feature>
<evidence type="ECO:0000256" key="3">
    <source>
        <dbReference type="ARBA" id="ARBA00005225"/>
    </source>
</evidence>
<evidence type="ECO:0000256" key="9">
    <source>
        <dbReference type="ARBA" id="ARBA00022741"/>
    </source>
</evidence>
<comment type="caution">
    <text evidence="17">The sequence shown here is derived from an EMBL/GenBank/DDBJ whole genome shotgun (WGS) entry which is preliminary data.</text>
</comment>
<keyword evidence="11 14" id="KW-0067">ATP-binding</keyword>
<dbReference type="Proteomes" id="UP000481043">
    <property type="component" value="Unassembled WGS sequence"/>
</dbReference>
<dbReference type="GO" id="GO:0015937">
    <property type="term" value="P:coenzyme A biosynthetic process"/>
    <property type="evidence" value="ECO:0007669"/>
    <property type="project" value="UniProtKB-UniRule"/>
</dbReference>
<protein>
    <recommendedName>
        <fullName evidence="6 14">Pantothenate kinase</fullName>
        <ecNumber evidence="5 14">2.7.1.33</ecNumber>
    </recommendedName>
    <alternativeName>
        <fullName evidence="13 14">Pantothenic acid kinase</fullName>
    </alternativeName>
</protein>
<evidence type="ECO:0000256" key="13">
    <source>
        <dbReference type="ARBA" id="ARBA00032866"/>
    </source>
</evidence>
<dbReference type="PANTHER" id="PTHR10285">
    <property type="entry name" value="URIDINE KINASE"/>
    <property type="match status" value="1"/>
</dbReference>
<evidence type="ECO:0000313" key="17">
    <source>
        <dbReference type="EMBL" id="NEY73748.1"/>
    </source>
</evidence>
<evidence type="ECO:0000256" key="14">
    <source>
        <dbReference type="HAMAP-Rule" id="MF_00215"/>
    </source>
</evidence>
<keyword evidence="8 14" id="KW-0808">Transferase</keyword>
<evidence type="ECO:0000256" key="6">
    <source>
        <dbReference type="ARBA" id="ARBA00015080"/>
    </source>
</evidence>
<proteinExistence type="inferred from homology"/>
<accession>A0A6M0QEK9</accession>
<dbReference type="Pfam" id="PF00485">
    <property type="entry name" value="PRK"/>
    <property type="match status" value="1"/>
</dbReference>
<organism evidence="17 18">
    <name type="scientific">Bacillus mesophilus</name>
    <dbReference type="NCBI Taxonomy" id="1808955"/>
    <lineage>
        <taxon>Bacteria</taxon>
        <taxon>Bacillati</taxon>
        <taxon>Bacillota</taxon>
        <taxon>Bacilli</taxon>
        <taxon>Bacillales</taxon>
        <taxon>Bacillaceae</taxon>
        <taxon>Bacillus</taxon>
    </lineage>
</organism>